<dbReference type="AlphaFoldDB" id="A0AAV4VUA8"/>
<organism evidence="2 3">
    <name type="scientific">Caerostris darwini</name>
    <dbReference type="NCBI Taxonomy" id="1538125"/>
    <lineage>
        <taxon>Eukaryota</taxon>
        <taxon>Metazoa</taxon>
        <taxon>Ecdysozoa</taxon>
        <taxon>Arthropoda</taxon>
        <taxon>Chelicerata</taxon>
        <taxon>Arachnida</taxon>
        <taxon>Araneae</taxon>
        <taxon>Araneomorphae</taxon>
        <taxon>Entelegynae</taxon>
        <taxon>Araneoidea</taxon>
        <taxon>Araneidae</taxon>
        <taxon>Caerostris</taxon>
    </lineage>
</organism>
<feature type="compositionally biased region" description="Basic residues" evidence="1">
    <location>
        <begin position="33"/>
        <end position="48"/>
    </location>
</feature>
<comment type="caution">
    <text evidence="2">The sequence shown here is derived from an EMBL/GenBank/DDBJ whole genome shotgun (WGS) entry which is preliminary data.</text>
</comment>
<feature type="compositionally biased region" description="Basic and acidic residues" evidence="1">
    <location>
        <begin position="22"/>
        <end position="32"/>
    </location>
</feature>
<reference evidence="2 3" key="1">
    <citation type="submission" date="2021-06" db="EMBL/GenBank/DDBJ databases">
        <title>Caerostris darwini draft genome.</title>
        <authorList>
            <person name="Kono N."/>
            <person name="Arakawa K."/>
        </authorList>
    </citation>
    <scope>NUCLEOTIDE SEQUENCE [LARGE SCALE GENOMIC DNA]</scope>
</reference>
<feature type="region of interest" description="Disordered" evidence="1">
    <location>
        <begin position="1"/>
        <end position="48"/>
    </location>
</feature>
<keyword evidence="3" id="KW-1185">Reference proteome</keyword>
<dbReference type="Proteomes" id="UP001054837">
    <property type="component" value="Unassembled WGS sequence"/>
</dbReference>
<evidence type="ECO:0000313" key="2">
    <source>
        <dbReference type="EMBL" id="GIY74002.1"/>
    </source>
</evidence>
<feature type="compositionally biased region" description="Basic and acidic residues" evidence="1">
    <location>
        <begin position="97"/>
        <end position="109"/>
    </location>
</feature>
<proteinExistence type="predicted"/>
<gene>
    <name evidence="2" type="ORF">CDAR_100791</name>
</gene>
<feature type="compositionally biased region" description="Polar residues" evidence="1">
    <location>
        <begin position="1"/>
        <end position="18"/>
    </location>
</feature>
<evidence type="ECO:0000313" key="3">
    <source>
        <dbReference type="Proteomes" id="UP001054837"/>
    </source>
</evidence>
<name>A0AAV4VUA8_9ARAC</name>
<protein>
    <submittedName>
        <fullName evidence="2">Uncharacterized protein</fullName>
    </submittedName>
</protein>
<sequence>MLRNISPNLTAQDNNHYWNNKGEAKLGRNERKKERRRKKKKKKNCCEKKKIRTRPHLRSCAMCGSKAFVLRHVASKKGAQQLNGGARAGHASPMSRDPGRCLRQKTTEP</sequence>
<dbReference type="EMBL" id="BPLQ01013680">
    <property type="protein sequence ID" value="GIY74002.1"/>
    <property type="molecule type" value="Genomic_DNA"/>
</dbReference>
<evidence type="ECO:0000256" key="1">
    <source>
        <dbReference type="SAM" id="MobiDB-lite"/>
    </source>
</evidence>
<feature type="region of interest" description="Disordered" evidence="1">
    <location>
        <begin position="79"/>
        <end position="109"/>
    </location>
</feature>
<accession>A0AAV4VUA8</accession>